<evidence type="ECO:0000256" key="1">
    <source>
        <dbReference type="ARBA" id="ARBA00005234"/>
    </source>
</evidence>
<evidence type="ECO:0000313" key="6">
    <source>
        <dbReference type="EMBL" id="KAH0777870.1"/>
    </source>
</evidence>
<dbReference type="Gene3D" id="3.40.395.10">
    <property type="entry name" value="Adenoviral Proteinase, Chain A"/>
    <property type="match status" value="1"/>
</dbReference>
<feature type="compositionally biased region" description="Polar residues" evidence="4">
    <location>
        <begin position="160"/>
        <end position="176"/>
    </location>
</feature>
<gene>
    <name evidence="6" type="ORF">KY290_009281</name>
</gene>
<sequence>MDAKKKYYRIDGMPLAMQVWIYECCSVVDLNIAEKKTNRIPRLVNWRTRNSRIHYEFLMEGMFGDNGNPEIAFYQLPSKSDAIPENTFQNVGDKDDDEENDFTSKPPSHKPHNKEKGSSCKEKSPPVLQGYRKAKSTPFSSVSTPVENNVPVQELHNQPDDSANSTPPRSLKQPQDTKAGEIGVLRQDLASFKDSELRLFILENFKQVMDTVNKSNPQSGAPCQEGGSKSPTHVPDWSNNNSMKDGNQISTFLDKPHFDIKEDRTFQFVIEEHVKDNVQENYQPAQIHIQDPLSPVGMPSFERGDINALQNDGIQQPQSQFELLDVLLPSLDTINPKKCVVVHPEGVIYDTTPVPVQRTRRPDRWNSSPYSTNFGSSSGSSSNVVKIYEKKHLFVSDFIRGPYNYDLFDDYAMWLREGLLVRHMNKMHDEDRDKNKKAKLTVNMDLAIHLISNKNWFYSLSYDKQLLNDEHIDVVLYYLRKKSKYNISSHYRYTTVDCLFKSKIDEIYATYAQVGSEICVANVESDIYDYINGYRLMAAIPWNTIDNVFIPVNVKQKNQWVLAVLSIVERRIYVYDSYRAAGHNSYVSDEIQKLAQLLPMYVSIDIANNSDDTQDQDIAYDGSGDLDCGIYLLAFAEYLSEGEGIPVQYLDSKLSASDTAHYCGNMQRRRWKKGLLARMRHHPE</sequence>
<name>A0ABQ7WCZ2_SOLTU</name>
<evidence type="ECO:0000313" key="7">
    <source>
        <dbReference type="Proteomes" id="UP000826656"/>
    </source>
</evidence>
<dbReference type="InterPro" id="IPR003653">
    <property type="entry name" value="Peptidase_C48_C"/>
</dbReference>
<dbReference type="PANTHER" id="PTHR48302">
    <property type="entry name" value="ULP1 PROTEASE FAMILY, C-TERMINAL CATALYTIC DOMAIN CONTAINING PROTEIN"/>
    <property type="match status" value="1"/>
</dbReference>
<feature type="region of interest" description="Disordered" evidence="4">
    <location>
        <begin position="82"/>
        <end position="126"/>
    </location>
</feature>
<evidence type="ECO:0000256" key="4">
    <source>
        <dbReference type="SAM" id="MobiDB-lite"/>
    </source>
</evidence>
<feature type="region of interest" description="Disordered" evidence="4">
    <location>
        <begin position="358"/>
        <end position="378"/>
    </location>
</feature>
<keyword evidence="7" id="KW-1185">Reference proteome</keyword>
<dbReference type="EMBL" id="JAIVGD010000003">
    <property type="protein sequence ID" value="KAH0777870.1"/>
    <property type="molecule type" value="Genomic_DNA"/>
</dbReference>
<keyword evidence="2" id="KW-0645">Protease</keyword>
<dbReference type="Pfam" id="PF02902">
    <property type="entry name" value="Peptidase_C48"/>
    <property type="match status" value="1"/>
</dbReference>
<dbReference type="PANTHER" id="PTHR48302:SF3">
    <property type="entry name" value="DUF1985 DOMAIN-CONTAINING PROTEIN"/>
    <property type="match status" value="1"/>
</dbReference>
<feature type="region of interest" description="Disordered" evidence="4">
    <location>
        <begin position="153"/>
        <end position="180"/>
    </location>
</feature>
<organism evidence="6 7">
    <name type="scientific">Solanum tuberosum</name>
    <name type="common">Potato</name>
    <dbReference type="NCBI Taxonomy" id="4113"/>
    <lineage>
        <taxon>Eukaryota</taxon>
        <taxon>Viridiplantae</taxon>
        <taxon>Streptophyta</taxon>
        <taxon>Embryophyta</taxon>
        <taxon>Tracheophyta</taxon>
        <taxon>Spermatophyta</taxon>
        <taxon>Magnoliopsida</taxon>
        <taxon>eudicotyledons</taxon>
        <taxon>Gunneridae</taxon>
        <taxon>Pentapetalae</taxon>
        <taxon>asterids</taxon>
        <taxon>lamiids</taxon>
        <taxon>Solanales</taxon>
        <taxon>Solanaceae</taxon>
        <taxon>Solanoideae</taxon>
        <taxon>Solaneae</taxon>
        <taxon>Solanum</taxon>
    </lineage>
</organism>
<comment type="caution">
    <text evidence="6">The sequence shown here is derived from an EMBL/GenBank/DDBJ whole genome shotgun (WGS) entry which is preliminary data.</text>
</comment>
<evidence type="ECO:0000256" key="2">
    <source>
        <dbReference type="ARBA" id="ARBA00022670"/>
    </source>
</evidence>
<comment type="similarity">
    <text evidence="1">Belongs to the peptidase C48 family.</text>
</comment>
<dbReference type="PROSITE" id="PS50600">
    <property type="entry name" value="ULP_PROTEASE"/>
    <property type="match status" value="1"/>
</dbReference>
<feature type="region of interest" description="Disordered" evidence="4">
    <location>
        <begin position="213"/>
        <end position="243"/>
    </location>
</feature>
<evidence type="ECO:0000256" key="3">
    <source>
        <dbReference type="ARBA" id="ARBA00022801"/>
    </source>
</evidence>
<dbReference type="InterPro" id="IPR038765">
    <property type="entry name" value="Papain-like_cys_pep_sf"/>
</dbReference>
<feature type="domain" description="Ubiquitin-like protease family profile" evidence="5">
    <location>
        <begin position="450"/>
        <end position="639"/>
    </location>
</feature>
<dbReference type="Proteomes" id="UP000826656">
    <property type="component" value="Unassembled WGS sequence"/>
</dbReference>
<evidence type="ECO:0000259" key="5">
    <source>
        <dbReference type="PROSITE" id="PS50600"/>
    </source>
</evidence>
<protein>
    <recommendedName>
        <fullName evidence="5">Ubiquitin-like protease family profile domain-containing protein</fullName>
    </recommendedName>
</protein>
<feature type="compositionally biased region" description="Basic and acidic residues" evidence="4">
    <location>
        <begin position="114"/>
        <end position="124"/>
    </location>
</feature>
<accession>A0ABQ7WCZ2</accession>
<proteinExistence type="inferred from homology"/>
<feature type="compositionally biased region" description="Low complexity" evidence="4">
    <location>
        <begin position="366"/>
        <end position="378"/>
    </location>
</feature>
<dbReference type="SUPFAM" id="SSF54001">
    <property type="entry name" value="Cysteine proteinases"/>
    <property type="match status" value="1"/>
</dbReference>
<keyword evidence="3" id="KW-0378">Hydrolase</keyword>
<reference evidence="6 7" key="1">
    <citation type="journal article" date="2021" name="bioRxiv">
        <title>Chromosome-scale and haplotype-resolved genome assembly of a tetraploid potato cultivar.</title>
        <authorList>
            <person name="Sun H."/>
            <person name="Jiao W.-B."/>
            <person name="Krause K."/>
            <person name="Campoy J.A."/>
            <person name="Goel M."/>
            <person name="Folz-Donahue K."/>
            <person name="Kukat C."/>
            <person name="Huettel B."/>
            <person name="Schneeberger K."/>
        </authorList>
    </citation>
    <scope>NUCLEOTIDE SEQUENCE [LARGE SCALE GENOMIC DNA]</scope>
    <source>
        <strain evidence="6">SolTubOtavaFocal</strain>
        <tissue evidence="6">Leaves</tissue>
    </source>
</reference>